<organism evidence="11 12">
    <name type="scientific">Nocardioides endophyticus</name>
    <dbReference type="NCBI Taxonomy" id="1353775"/>
    <lineage>
        <taxon>Bacteria</taxon>
        <taxon>Bacillati</taxon>
        <taxon>Actinomycetota</taxon>
        <taxon>Actinomycetes</taxon>
        <taxon>Propionibacteriales</taxon>
        <taxon>Nocardioidaceae</taxon>
        <taxon>Nocardioides</taxon>
    </lineage>
</organism>
<dbReference type="SUPFAM" id="SSF55874">
    <property type="entry name" value="ATPase domain of HSP90 chaperone/DNA topoisomerase II/histidine kinase"/>
    <property type="match status" value="1"/>
</dbReference>
<feature type="domain" description="Histidine kinase" evidence="10">
    <location>
        <begin position="184"/>
        <end position="378"/>
    </location>
</feature>
<dbReference type="PANTHER" id="PTHR24421">
    <property type="entry name" value="NITRATE/NITRITE SENSOR PROTEIN NARX-RELATED"/>
    <property type="match status" value="1"/>
</dbReference>
<evidence type="ECO:0000256" key="9">
    <source>
        <dbReference type="SAM" id="Phobius"/>
    </source>
</evidence>
<keyword evidence="9" id="KW-0812">Transmembrane</keyword>
<evidence type="ECO:0000256" key="6">
    <source>
        <dbReference type="ARBA" id="ARBA00022777"/>
    </source>
</evidence>
<dbReference type="Gene3D" id="3.30.565.10">
    <property type="entry name" value="Histidine kinase-like ATPase, C-terminal domain"/>
    <property type="match status" value="1"/>
</dbReference>
<feature type="transmembrane region" description="Helical" evidence="9">
    <location>
        <begin position="18"/>
        <end position="36"/>
    </location>
</feature>
<evidence type="ECO:0000313" key="11">
    <source>
        <dbReference type="EMBL" id="GAA4747611.1"/>
    </source>
</evidence>
<evidence type="ECO:0000259" key="10">
    <source>
        <dbReference type="PROSITE" id="PS50109"/>
    </source>
</evidence>
<dbReference type="Proteomes" id="UP001499882">
    <property type="component" value="Unassembled WGS sequence"/>
</dbReference>
<dbReference type="InterPro" id="IPR003594">
    <property type="entry name" value="HATPase_dom"/>
</dbReference>
<keyword evidence="12" id="KW-1185">Reference proteome</keyword>
<keyword evidence="8" id="KW-0902">Two-component regulatory system</keyword>
<accession>A0ABP8Z667</accession>
<sequence length="380" mass="41344">MAGRIRQGLTEPDRRARVLDVLIAACTTGIEIGVMIDRWPDWTWTAIALSALAGGALVFRRRAPVVVLVLTTALAGLVVLLSGAGGVARGAPPVVALFTLGERKTWRVALLGLVPAAVLLFAWSITSPVVCVMAVLTGRYLQMRRRYVSTLEERTAYLERERAQLDQIAMQRERAAVARELHDLVGHTVTVMLLGVRGARDVLRTAPDEADDTLRRVEESGEQSLAELRRIVTVLRDVDTPTASAPLRPAPSLKQVDELVTTFRDLGLPIRLDIDGALRPLPDGVELAAYRILEEALTNVLKHSRATEVLVQLRYGPEELEVRVDNDGQPRLAPETVPARGHGIIGMQERAAAHDGQVTADVRPGGGFRVRARLPIGATV</sequence>
<keyword evidence="9" id="KW-0472">Membrane</keyword>
<keyword evidence="6 11" id="KW-0418">Kinase</keyword>
<evidence type="ECO:0000256" key="3">
    <source>
        <dbReference type="ARBA" id="ARBA00022553"/>
    </source>
</evidence>
<dbReference type="InterPro" id="IPR005467">
    <property type="entry name" value="His_kinase_dom"/>
</dbReference>
<dbReference type="EMBL" id="BAABKN010000023">
    <property type="protein sequence ID" value="GAA4747611.1"/>
    <property type="molecule type" value="Genomic_DNA"/>
</dbReference>
<protein>
    <recommendedName>
        <fullName evidence="2">histidine kinase</fullName>
        <ecNumber evidence="2">2.7.13.3</ecNumber>
    </recommendedName>
</protein>
<keyword evidence="4" id="KW-0808">Transferase</keyword>
<dbReference type="PANTHER" id="PTHR24421:SF10">
    <property type="entry name" value="NITRATE_NITRITE SENSOR PROTEIN NARQ"/>
    <property type="match status" value="1"/>
</dbReference>
<feature type="transmembrane region" description="Helical" evidence="9">
    <location>
        <begin position="66"/>
        <end position="88"/>
    </location>
</feature>
<comment type="catalytic activity">
    <reaction evidence="1">
        <text>ATP + protein L-histidine = ADP + protein N-phospho-L-histidine.</text>
        <dbReference type="EC" id="2.7.13.3"/>
    </reaction>
</comment>
<evidence type="ECO:0000256" key="5">
    <source>
        <dbReference type="ARBA" id="ARBA00022741"/>
    </source>
</evidence>
<dbReference type="GO" id="GO:0016301">
    <property type="term" value="F:kinase activity"/>
    <property type="evidence" value="ECO:0007669"/>
    <property type="project" value="UniProtKB-KW"/>
</dbReference>
<evidence type="ECO:0000256" key="2">
    <source>
        <dbReference type="ARBA" id="ARBA00012438"/>
    </source>
</evidence>
<evidence type="ECO:0000256" key="1">
    <source>
        <dbReference type="ARBA" id="ARBA00000085"/>
    </source>
</evidence>
<evidence type="ECO:0000256" key="8">
    <source>
        <dbReference type="ARBA" id="ARBA00023012"/>
    </source>
</evidence>
<feature type="transmembrane region" description="Helical" evidence="9">
    <location>
        <begin position="42"/>
        <end position="59"/>
    </location>
</feature>
<evidence type="ECO:0000256" key="4">
    <source>
        <dbReference type="ARBA" id="ARBA00022679"/>
    </source>
</evidence>
<name>A0ABP8Z667_9ACTN</name>
<dbReference type="Gene3D" id="1.20.5.1930">
    <property type="match status" value="1"/>
</dbReference>
<feature type="transmembrane region" description="Helical" evidence="9">
    <location>
        <begin position="108"/>
        <end position="136"/>
    </location>
</feature>
<keyword evidence="7" id="KW-0067">ATP-binding</keyword>
<comment type="caution">
    <text evidence="11">The sequence shown here is derived from an EMBL/GenBank/DDBJ whole genome shotgun (WGS) entry which is preliminary data.</text>
</comment>
<dbReference type="CDD" id="cd16917">
    <property type="entry name" value="HATPase_UhpB-NarQ-NarX-like"/>
    <property type="match status" value="1"/>
</dbReference>
<dbReference type="EC" id="2.7.13.3" evidence="2"/>
<dbReference type="InterPro" id="IPR036890">
    <property type="entry name" value="HATPase_C_sf"/>
</dbReference>
<dbReference type="Pfam" id="PF02518">
    <property type="entry name" value="HATPase_c"/>
    <property type="match status" value="1"/>
</dbReference>
<dbReference type="InterPro" id="IPR050482">
    <property type="entry name" value="Sensor_HK_TwoCompSys"/>
</dbReference>
<proteinExistence type="predicted"/>
<keyword evidence="9" id="KW-1133">Transmembrane helix</keyword>
<dbReference type="PROSITE" id="PS50109">
    <property type="entry name" value="HIS_KIN"/>
    <property type="match status" value="1"/>
</dbReference>
<dbReference type="Pfam" id="PF07730">
    <property type="entry name" value="HisKA_3"/>
    <property type="match status" value="1"/>
</dbReference>
<evidence type="ECO:0000256" key="7">
    <source>
        <dbReference type="ARBA" id="ARBA00022840"/>
    </source>
</evidence>
<reference evidence="12" key="1">
    <citation type="journal article" date="2019" name="Int. J. Syst. Evol. Microbiol.">
        <title>The Global Catalogue of Microorganisms (GCM) 10K type strain sequencing project: providing services to taxonomists for standard genome sequencing and annotation.</title>
        <authorList>
            <consortium name="The Broad Institute Genomics Platform"/>
            <consortium name="The Broad Institute Genome Sequencing Center for Infectious Disease"/>
            <person name="Wu L."/>
            <person name="Ma J."/>
        </authorList>
    </citation>
    <scope>NUCLEOTIDE SEQUENCE [LARGE SCALE GENOMIC DNA]</scope>
    <source>
        <strain evidence="12">JCM 18532</strain>
    </source>
</reference>
<keyword evidence="3" id="KW-0597">Phosphoprotein</keyword>
<keyword evidence="5" id="KW-0547">Nucleotide-binding</keyword>
<gene>
    <name evidence="11" type="ORF">GCM10023350_35620</name>
</gene>
<evidence type="ECO:0000313" key="12">
    <source>
        <dbReference type="Proteomes" id="UP001499882"/>
    </source>
</evidence>
<dbReference type="InterPro" id="IPR011712">
    <property type="entry name" value="Sig_transdc_His_kin_sub3_dim/P"/>
</dbReference>